<evidence type="ECO:0000256" key="1">
    <source>
        <dbReference type="SAM" id="MobiDB-lite"/>
    </source>
</evidence>
<reference evidence="3" key="1">
    <citation type="journal article" date="2021" name="Elife">
        <title>Highly contiguous assemblies of 101 drosophilid genomes.</title>
        <authorList>
            <person name="Kim B.Y."/>
            <person name="Wang J.R."/>
            <person name="Miller D.E."/>
            <person name="Barmina O."/>
            <person name="Delaney E."/>
            <person name="Thompson A."/>
            <person name="Comeault A.A."/>
            <person name="Peede D."/>
            <person name="D'Agostino E.R."/>
            <person name="Pelaez J."/>
            <person name="Aguilar J.M."/>
            <person name="Haji D."/>
            <person name="Matsunaga T."/>
            <person name="Armstrong E.E."/>
            <person name="Zych M."/>
            <person name="Ogawa Y."/>
            <person name="Stamenkovic-Radak M."/>
            <person name="Jelic M."/>
            <person name="Veselinovic M.S."/>
            <person name="Tanaskovic M."/>
            <person name="Eric P."/>
            <person name="Gao J.J."/>
            <person name="Katoh T.K."/>
            <person name="Toda M.J."/>
            <person name="Watabe H."/>
            <person name="Watada M."/>
            <person name="Davis J.S."/>
            <person name="Moyle L.C."/>
            <person name="Manoli G."/>
            <person name="Bertolini E."/>
            <person name="Kostal V."/>
            <person name="Hawley R.S."/>
            <person name="Takahashi A."/>
            <person name="Jones C.D."/>
            <person name="Price D.K."/>
            <person name="Whiteman N."/>
            <person name="Kopp A."/>
            <person name="Matute D.R."/>
            <person name="Petrov D.A."/>
        </authorList>
    </citation>
    <scope>NUCLEOTIDE SEQUENCE [LARGE SCALE GENOMIC DNA]</scope>
</reference>
<sequence>MAKTVGSRQPQLKPSNGIWIKESCSFPGNVVVDTLQELRDDRAGLALSEIRSLGVLKKIWMKKLLTRQPNSNCRPPTPKKPRRRTTISVQRQLNPIAPPTEDRVECDVFELEDDEIVKNRICIPRLLSRWRLRYFEIVMPAYVIKRGLLNRHFNWELMHQVMDATDDEGTAILQQFVDDVVKNLSP</sequence>
<organism evidence="4">
    <name type="scientific">Drosophila rhopaloa</name>
    <name type="common">Fruit fly</name>
    <dbReference type="NCBI Taxonomy" id="1041015"/>
    <lineage>
        <taxon>Eukaryota</taxon>
        <taxon>Metazoa</taxon>
        <taxon>Ecdysozoa</taxon>
        <taxon>Arthropoda</taxon>
        <taxon>Hexapoda</taxon>
        <taxon>Insecta</taxon>
        <taxon>Pterygota</taxon>
        <taxon>Neoptera</taxon>
        <taxon>Endopterygota</taxon>
        <taxon>Diptera</taxon>
        <taxon>Brachycera</taxon>
        <taxon>Muscomorpha</taxon>
        <taxon>Ephydroidea</taxon>
        <taxon>Drosophilidae</taxon>
        <taxon>Drosophila</taxon>
        <taxon>Sophophora</taxon>
    </lineage>
</organism>
<protein>
    <submittedName>
        <fullName evidence="4">Uncharacterized protein LOC108039017</fullName>
    </submittedName>
</protein>
<dbReference type="GeneID" id="108039017"/>
<dbReference type="AlphaFoldDB" id="A0A6P4E0N4"/>
<name>A0A6P4E0N4_DRORH</name>
<reference evidence="4" key="2">
    <citation type="submission" date="2025-04" db="UniProtKB">
        <authorList>
            <consortium name="RefSeq"/>
        </authorList>
    </citation>
    <scope>IDENTIFICATION</scope>
</reference>
<evidence type="ECO:0000313" key="2">
    <source>
        <dbReference type="EnsemblMetazoa" id="XP_016971407.1"/>
    </source>
</evidence>
<dbReference type="OMA" id="NRICIPR"/>
<dbReference type="RefSeq" id="XP_016971407.1">
    <property type="nucleotide sequence ID" value="XM_017115918.1"/>
</dbReference>
<accession>A0A6P4E0N4</accession>
<gene>
    <name evidence="4" type="primary">LOC108039017</name>
    <name evidence="2" type="synonym">108039017</name>
</gene>
<dbReference type="EnsemblMetazoa" id="XM_017115918.1">
    <property type="protein sequence ID" value="XP_016971407.1"/>
    <property type="gene ID" value="LOC108039017"/>
</dbReference>
<feature type="region of interest" description="Disordered" evidence="1">
    <location>
        <begin position="68"/>
        <end position="87"/>
    </location>
</feature>
<evidence type="ECO:0000313" key="4">
    <source>
        <dbReference type="RefSeq" id="XP_016971407.1"/>
    </source>
</evidence>
<evidence type="ECO:0000313" key="3">
    <source>
        <dbReference type="Proteomes" id="UP001652680"/>
    </source>
</evidence>
<reference evidence="2" key="3">
    <citation type="submission" date="2025-05" db="UniProtKB">
        <authorList>
            <consortium name="EnsemblMetazoa"/>
        </authorList>
    </citation>
    <scope>IDENTIFICATION</scope>
</reference>
<keyword evidence="3" id="KW-1185">Reference proteome</keyword>
<dbReference type="Proteomes" id="UP001652680">
    <property type="component" value="Unassembled WGS sequence"/>
</dbReference>
<dbReference type="OrthoDB" id="7868070at2759"/>
<proteinExistence type="predicted"/>